<dbReference type="InterPro" id="IPR020600">
    <property type="entry name" value="IMP_cyclohydrolase-like"/>
</dbReference>
<sequence>MQALGEVLAGNRYPGRGVVWARTGDGRCCGAYVLTGRTRASQARELRRAEGELVVAATEGPGGDPLRHYVGARERGEWLVYGNGEQVAEVGARLDLGAGPGSALSGLSYEPDPPIFTPRITAVVHHPTGRAWFGAARRSARGREEADVLTLAVGALAPGDAVLMTTYRSDGRTVAGAEPYVETVTRAAAPGGPDGLVAEIWDALDPGLRVAVAVFEPGALGGALLRHR</sequence>
<evidence type="ECO:0000313" key="3">
    <source>
        <dbReference type="Proteomes" id="UP000236754"/>
    </source>
</evidence>
<gene>
    <name evidence="2" type="ORF">SAMN05216223_10447</name>
</gene>
<evidence type="ECO:0000259" key="1">
    <source>
        <dbReference type="Pfam" id="PF07826"/>
    </source>
</evidence>
<dbReference type="RefSeq" id="WP_235031962.1">
    <property type="nucleotide sequence ID" value="NZ_FNVU01000004.1"/>
</dbReference>
<name>A0A1H5YLI1_9ACTN</name>
<dbReference type="SUPFAM" id="SSF75569">
    <property type="entry name" value="Archaeal IMP cyclohydrolase PurO"/>
    <property type="match status" value="1"/>
</dbReference>
<dbReference type="EMBL" id="FNVU01000004">
    <property type="protein sequence ID" value="SEG25001.1"/>
    <property type="molecule type" value="Genomic_DNA"/>
</dbReference>
<dbReference type="Proteomes" id="UP000236754">
    <property type="component" value="Unassembled WGS sequence"/>
</dbReference>
<keyword evidence="2" id="KW-0378">Hydrolase</keyword>
<dbReference type="Pfam" id="PF07826">
    <property type="entry name" value="IMP_cyclohyd"/>
    <property type="match status" value="1"/>
</dbReference>
<dbReference type="AlphaFoldDB" id="A0A1H5YLI1"/>
<evidence type="ECO:0000313" key="2">
    <source>
        <dbReference type="EMBL" id="SEG25001.1"/>
    </source>
</evidence>
<reference evidence="2 3" key="1">
    <citation type="submission" date="2016-10" db="EMBL/GenBank/DDBJ databases">
        <authorList>
            <person name="de Groot N.N."/>
        </authorList>
    </citation>
    <scope>NUCLEOTIDE SEQUENCE [LARGE SCALE GENOMIC DNA]</scope>
    <source>
        <strain evidence="2 3">CGMCC 4.2023</strain>
    </source>
</reference>
<protein>
    <submittedName>
        <fullName evidence="2">IMP cyclohydrolase</fullName>
    </submittedName>
</protein>
<dbReference type="InterPro" id="IPR036795">
    <property type="entry name" value="IMP_cyclohydrolase-like_sf"/>
</dbReference>
<keyword evidence="3" id="KW-1185">Reference proteome</keyword>
<feature type="domain" description="Inosine monophosphate cyclohydrolase-like" evidence="1">
    <location>
        <begin position="13"/>
        <end position="174"/>
    </location>
</feature>
<dbReference type="GO" id="GO:0003937">
    <property type="term" value="F:IMP cyclohydrolase activity"/>
    <property type="evidence" value="ECO:0007669"/>
    <property type="project" value="InterPro"/>
</dbReference>
<organism evidence="2 3">
    <name type="scientific">Actinacidiphila yanglinensis</name>
    <dbReference type="NCBI Taxonomy" id="310779"/>
    <lineage>
        <taxon>Bacteria</taxon>
        <taxon>Bacillati</taxon>
        <taxon>Actinomycetota</taxon>
        <taxon>Actinomycetes</taxon>
        <taxon>Kitasatosporales</taxon>
        <taxon>Streptomycetaceae</taxon>
        <taxon>Actinacidiphila</taxon>
    </lineage>
</organism>
<proteinExistence type="predicted"/>
<dbReference type="GO" id="GO:0006188">
    <property type="term" value="P:IMP biosynthetic process"/>
    <property type="evidence" value="ECO:0007669"/>
    <property type="project" value="InterPro"/>
</dbReference>
<accession>A0A1H5YLI1</accession>
<dbReference type="Gene3D" id="3.60.20.20">
    <property type="entry name" value="Inosine monophosphate cyclohydrolase-like"/>
    <property type="match status" value="1"/>
</dbReference>